<keyword evidence="2" id="KW-1185">Reference proteome</keyword>
<gene>
    <name evidence="1" type="ORF">C943_00077</name>
</gene>
<dbReference type="Proteomes" id="UP000010953">
    <property type="component" value="Unassembled WGS sequence"/>
</dbReference>
<organism evidence="1 2">
    <name type="scientific">Mariniradius saccharolyticus AK6</name>
    <dbReference type="NCBI Taxonomy" id="1239962"/>
    <lineage>
        <taxon>Bacteria</taxon>
        <taxon>Pseudomonadati</taxon>
        <taxon>Bacteroidota</taxon>
        <taxon>Cytophagia</taxon>
        <taxon>Cytophagales</taxon>
        <taxon>Cyclobacteriaceae</taxon>
        <taxon>Mariniradius</taxon>
    </lineage>
</organism>
<evidence type="ECO:0000313" key="2">
    <source>
        <dbReference type="Proteomes" id="UP000010953"/>
    </source>
</evidence>
<sequence length="48" mass="5542">MILLWFTGIEFIKNQIGLCRLFVSKKELENGPRAKVQLLSDSLFPFIS</sequence>
<comment type="caution">
    <text evidence="1">The sequence shown here is derived from an EMBL/GenBank/DDBJ whole genome shotgun (WGS) entry which is preliminary data.</text>
</comment>
<reference evidence="1" key="1">
    <citation type="submission" date="2013-01" db="EMBL/GenBank/DDBJ databases">
        <title>Genome assembly of Mariniradius saccharolyticus AK6.</title>
        <authorList>
            <person name="Vaidya B."/>
            <person name="Khatri I."/>
            <person name="Tanuku N.R.S."/>
            <person name="Subramanian S."/>
            <person name="Pinnaka A."/>
        </authorList>
    </citation>
    <scope>NUCLEOTIDE SEQUENCE [LARGE SCALE GENOMIC DNA]</scope>
    <source>
        <strain evidence="1">AK6</strain>
    </source>
</reference>
<evidence type="ECO:0000313" key="1">
    <source>
        <dbReference type="EMBL" id="EMS35304.1"/>
    </source>
</evidence>
<proteinExistence type="predicted"/>
<dbReference type="AlphaFoldDB" id="M7XKB5"/>
<protein>
    <submittedName>
        <fullName evidence="1">Uncharacterized protein</fullName>
    </submittedName>
</protein>
<accession>M7XKB5</accession>
<dbReference type="InParanoid" id="M7XKB5"/>
<dbReference type="EMBL" id="AMZY02000001">
    <property type="protein sequence ID" value="EMS35304.1"/>
    <property type="molecule type" value="Genomic_DNA"/>
</dbReference>
<name>M7XKB5_9BACT</name>